<dbReference type="GO" id="GO:0019894">
    <property type="term" value="F:kinesin binding"/>
    <property type="evidence" value="ECO:0007669"/>
    <property type="project" value="TreeGrafter"/>
</dbReference>
<feature type="domain" description="Nischarin C-terminal PH" evidence="4">
    <location>
        <begin position="221"/>
        <end position="327"/>
    </location>
</feature>
<evidence type="ECO:0000313" key="5">
    <source>
        <dbReference type="EMBL" id="NWR84235.1"/>
    </source>
</evidence>
<dbReference type="GO" id="GO:0010008">
    <property type="term" value="C:endosome membrane"/>
    <property type="evidence" value="ECO:0007669"/>
    <property type="project" value="TreeGrafter"/>
</dbReference>
<dbReference type="EMBL" id="VYZD01000037">
    <property type="protein sequence ID" value="NWR84235.1"/>
    <property type="molecule type" value="Genomic_DNA"/>
</dbReference>
<evidence type="ECO:0000256" key="1">
    <source>
        <dbReference type="ARBA" id="ARBA00004496"/>
    </source>
</evidence>
<evidence type="ECO:0000313" key="6">
    <source>
        <dbReference type="Proteomes" id="UP000529852"/>
    </source>
</evidence>
<evidence type="ECO:0000259" key="3">
    <source>
        <dbReference type="Pfam" id="PF23142"/>
    </source>
</evidence>
<gene>
    <name evidence="5" type="primary">Nisch_1</name>
    <name evidence="5" type="ORF">FURFIG_R04799</name>
</gene>
<organism evidence="5 6">
    <name type="scientific">Furnarius figulus</name>
    <dbReference type="NCBI Taxonomy" id="463165"/>
    <lineage>
        <taxon>Eukaryota</taxon>
        <taxon>Metazoa</taxon>
        <taxon>Chordata</taxon>
        <taxon>Craniata</taxon>
        <taxon>Vertebrata</taxon>
        <taxon>Euteleostomi</taxon>
        <taxon>Archelosauria</taxon>
        <taxon>Archosauria</taxon>
        <taxon>Dinosauria</taxon>
        <taxon>Saurischia</taxon>
        <taxon>Theropoda</taxon>
        <taxon>Coelurosauria</taxon>
        <taxon>Aves</taxon>
        <taxon>Neognathae</taxon>
        <taxon>Neoaves</taxon>
        <taxon>Telluraves</taxon>
        <taxon>Australaves</taxon>
        <taxon>Passeriformes</taxon>
        <taxon>Furnariidae</taxon>
        <taxon>Furnarius</taxon>
    </lineage>
</organism>
<dbReference type="Pfam" id="PF25625">
    <property type="entry name" value="PH_NISCH_C"/>
    <property type="match status" value="1"/>
</dbReference>
<protein>
    <submittedName>
        <fullName evidence="5">NISCH protein</fullName>
    </submittedName>
</protein>
<dbReference type="InterPro" id="IPR057714">
    <property type="entry name" value="PH_NISCH_C"/>
</dbReference>
<evidence type="ECO:0000256" key="2">
    <source>
        <dbReference type="ARBA" id="ARBA00022490"/>
    </source>
</evidence>
<dbReference type="AlphaFoldDB" id="A0A7K5AKD9"/>
<dbReference type="GO" id="GO:0032880">
    <property type="term" value="P:regulation of protein localization"/>
    <property type="evidence" value="ECO:0007669"/>
    <property type="project" value="TreeGrafter"/>
</dbReference>
<keyword evidence="2" id="KW-0963">Cytoplasm</keyword>
<dbReference type="GO" id="GO:0032418">
    <property type="term" value="P:lysosome localization"/>
    <property type="evidence" value="ECO:0007669"/>
    <property type="project" value="TreeGrafter"/>
</dbReference>
<feature type="domain" description="PLEKHM2 PH" evidence="3">
    <location>
        <begin position="71"/>
        <end position="158"/>
    </location>
</feature>
<dbReference type="PANTHER" id="PTHR46556">
    <property type="entry name" value="PLECKSTRIN HOMOLOGY DOMAIN-CONTAINING FAMILY M MEMBER 2"/>
    <property type="match status" value="1"/>
</dbReference>
<feature type="non-terminal residue" evidence="5">
    <location>
        <position position="328"/>
    </location>
</feature>
<dbReference type="PANTHER" id="PTHR46556:SF1">
    <property type="entry name" value="PLECKSTRIN HOMOLOGY DOMAIN-CONTAINING FAMILY M MEMBER 2"/>
    <property type="match status" value="1"/>
</dbReference>
<reference evidence="5 6" key="1">
    <citation type="submission" date="2019-09" db="EMBL/GenBank/DDBJ databases">
        <title>Bird 10,000 Genomes (B10K) Project - Family phase.</title>
        <authorList>
            <person name="Zhang G."/>
        </authorList>
    </citation>
    <scope>NUCLEOTIDE SEQUENCE [LARGE SCALE GENOMIC DNA]</scope>
    <source>
        <strain evidence="5">B10K-DU-003-06</strain>
    </source>
</reference>
<dbReference type="InterPro" id="IPR053015">
    <property type="entry name" value="PH_domain-containing_M2"/>
</dbReference>
<dbReference type="InterPro" id="IPR057288">
    <property type="entry name" value="PH_PLEKHM2"/>
</dbReference>
<proteinExistence type="predicted"/>
<comment type="caution">
    <text evidence="5">The sequence shown here is derived from an EMBL/GenBank/DDBJ whole genome shotgun (WGS) entry which is preliminary data.</text>
</comment>
<feature type="non-terminal residue" evidence="5">
    <location>
        <position position="1"/>
    </location>
</feature>
<comment type="subcellular location">
    <subcellularLocation>
        <location evidence="1">Cytoplasm</location>
    </subcellularLocation>
</comment>
<evidence type="ECO:0000259" key="4">
    <source>
        <dbReference type="Pfam" id="PF25625"/>
    </source>
</evidence>
<dbReference type="GO" id="GO:0007030">
    <property type="term" value="P:Golgi organization"/>
    <property type="evidence" value="ECO:0007669"/>
    <property type="project" value="TreeGrafter"/>
</dbReference>
<keyword evidence="6" id="KW-1185">Reference proteome</keyword>
<dbReference type="Pfam" id="PF23142">
    <property type="entry name" value="PH_PLEKHM2"/>
    <property type="match status" value="1"/>
</dbReference>
<sequence length="328" mass="37469">YPSEFLVQKITEENQIPVHLHVSVSLQYVAGLKGSALVEFFHGNIAEVENEELRHLMWSSVLFYKTPNVEVMACVLLSTKAIYFLLDDSFVTLFLSCCFVLKLNDLQSVNVGLFDQYFRITGHSADHIVTCLTRDSYNTHTFIQQLMAVLSLLARTPSPEPVDKDFYSEFGSKNTGKMENYELIHSSRVKFIYPNEEEIGDLAFLVAEKMDGLTNLPSLNILLYVLAFQVNHVEGSAPNTSSLQPKTLILTSSDLFLFDEDYISYPLPEFAKEPPKRDKYQLADGRRIRDLDRVLMGYQTYPQALTFVFDDVQNQDLMQNLTLDHFGE</sequence>
<name>A0A7K5AKD9_9FURN</name>
<dbReference type="Proteomes" id="UP000529852">
    <property type="component" value="Unassembled WGS sequence"/>
</dbReference>
<accession>A0A7K5AKD9</accession>